<gene>
    <name evidence="10" type="ORF">JL102_07440</name>
</gene>
<dbReference type="GO" id="GO:0032993">
    <property type="term" value="C:protein-DNA complex"/>
    <property type="evidence" value="ECO:0007669"/>
    <property type="project" value="TreeGrafter"/>
</dbReference>
<dbReference type="CDD" id="cd00383">
    <property type="entry name" value="trans_reg_C"/>
    <property type="match status" value="1"/>
</dbReference>
<dbReference type="Pfam" id="PF00072">
    <property type="entry name" value="Response_reg"/>
    <property type="match status" value="1"/>
</dbReference>
<evidence type="ECO:0000259" key="9">
    <source>
        <dbReference type="PROSITE" id="PS51755"/>
    </source>
</evidence>
<dbReference type="EMBL" id="JAESIY010000003">
    <property type="protein sequence ID" value="MBL3655958.1"/>
    <property type="molecule type" value="Genomic_DNA"/>
</dbReference>
<evidence type="ECO:0000259" key="8">
    <source>
        <dbReference type="PROSITE" id="PS50110"/>
    </source>
</evidence>
<keyword evidence="11" id="KW-1185">Reference proteome</keyword>
<keyword evidence="4 7" id="KW-0238">DNA-binding</keyword>
<dbReference type="InterPro" id="IPR001789">
    <property type="entry name" value="Sig_transdc_resp-reg_receiver"/>
</dbReference>
<sequence length="225" mass="25829">MKILLVEDEISLVETISHYLKEEGYLCEIATDYNMAIEKIGVYEYDCILVDITLPHGSGLDVVDSYKRHEHNGGIIIISAKNSVDDKIKGLELGADDYLTKPFHLHELNTRIKSLHRRLNFSGERLIKLKDIVIDPDAKSVTVNDTMVPLTKKEYEILLFFIQNPKRVLSKGSIAEHLWGDHMDVADSYDFIYSQIKNVRKKINSKSSFNYFHAVYGVGYKFLDQ</sequence>
<dbReference type="InterPro" id="IPR039420">
    <property type="entry name" value="WalR-like"/>
</dbReference>
<evidence type="ECO:0000256" key="3">
    <source>
        <dbReference type="ARBA" id="ARBA00023015"/>
    </source>
</evidence>
<dbReference type="PANTHER" id="PTHR48111">
    <property type="entry name" value="REGULATOR OF RPOS"/>
    <property type="match status" value="1"/>
</dbReference>
<dbReference type="InterPro" id="IPR011006">
    <property type="entry name" value="CheY-like_superfamily"/>
</dbReference>
<dbReference type="SUPFAM" id="SSF52172">
    <property type="entry name" value="CheY-like"/>
    <property type="match status" value="1"/>
</dbReference>
<keyword evidence="1 6" id="KW-0597">Phosphoprotein</keyword>
<proteinExistence type="predicted"/>
<dbReference type="SMART" id="SM00862">
    <property type="entry name" value="Trans_reg_C"/>
    <property type="match status" value="1"/>
</dbReference>
<evidence type="ECO:0000256" key="1">
    <source>
        <dbReference type="ARBA" id="ARBA00022553"/>
    </source>
</evidence>
<dbReference type="InterPro" id="IPR001867">
    <property type="entry name" value="OmpR/PhoB-type_DNA-bd"/>
</dbReference>
<dbReference type="Proteomes" id="UP000659388">
    <property type="component" value="Unassembled WGS sequence"/>
</dbReference>
<dbReference type="SMART" id="SM00448">
    <property type="entry name" value="REC"/>
    <property type="match status" value="1"/>
</dbReference>
<dbReference type="PANTHER" id="PTHR48111:SF22">
    <property type="entry name" value="REGULATOR OF RPOS"/>
    <property type="match status" value="1"/>
</dbReference>
<dbReference type="Pfam" id="PF00486">
    <property type="entry name" value="Trans_reg_C"/>
    <property type="match status" value="1"/>
</dbReference>
<feature type="domain" description="OmpR/PhoB-type" evidence="9">
    <location>
        <begin position="124"/>
        <end position="224"/>
    </location>
</feature>
<reference evidence="10" key="1">
    <citation type="submission" date="2021-01" db="EMBL/GenBank/DDBJ databases">
        <title>Fulvivirga kasyanovii gen. nov., sp nov., a novel member of the phylum Bacteroidetes isolated from seawater in a mussel farm.</title>
        <authorList>
            <person name="Zhao L.-H."/>
            <person name="Wang Z.-J."/>
        </authorList>
    </citation>
    <scope>NUCLEOTIDE SEQUENCE</scope>
    <source>
        <strain evidence="10">2943</strain>
    </source>
</reference>
<dbReference type="AlphaFoldDB" id="A0A937JXZ7"/>
<evidence type="ECO:0000256" key="4">
    <source>
        <dbReference type="ARBA" id="ARBA00023125"/>
    </source>
</evidence>
<dbReference type="GO" id="GO:0005829">
    <property type="term" value="C:cytosol"/>
    <property type="evidence" value="ECO:0007669"/>
    <property type="project" value="TreeGrafter"/>
</dbReference>
<evidence type="ECO:0000256" key="2">
    <source>
        <dbReference type="ARBA" id="ARBA00023012"/>
    </source>
</evidence>
<comment type="caution">
    <text evidence="10">The sequence shown here is derived from an EMBL/GenBank/DDBJ whole genome shotgun (WGS) entry which is preliminary data.</text>
</comment>
<keyword evidence="5" id="KW-0804">Transcription</keyword>
<dbReference type="PROSITE" id="PS50110">
    <property type="entry name" value="RESPONSE_REGULATORY"/>
    <property type="match status" value="1"/>
</dbReference>
<protein>
    <submittedName>
        <fullName evidence="10">Response regulator transcription factor</fullName>
    </submittedName>
</protein>
<keyword evidence="2" id="KW-0902">Two-component regulatory system</keyword>
<evidence type="ECO:0000256" key="5">
    <source>
        <dbReference type="ARBA" id="ARBA00023163"/>
    </source>
</evidence>
<dbReference type="Gene3D" id="6.10.250.690">
    <property type="match status" value="1"/>
</dbReference>
<evidence type="ECO:0000313" key="11">
    <source>
        <dbReference type="Proteomes" id="UP000659388"/>
    </source>
</evidence>
<feature type="modified residue" description="4-aspartylphosphate" evidence="6">
    <location>
        <position position="51"/>
    </location>
</feature>
<dbReference type="Gene3D" id="1.10.10.10">
    <property type="entry name" value="Winged helix-like DNA-binding domain superfamily/Winged helix DNA-binding domain"/>
    <property type="match status" value="1"/>
</dbReference>
<dbReference type="Gene3D" id="3.40.50.2300">
    <property type="match status" value="1"/>
</dbReference>
<dbReference type="GO" id="GO:0000156">
    <property type="term" value="F:phosphorelay response regulator activity"/>
    <property type="evidence" value="ECO:0007669"/>
    <property type="project" value="TreeGrafter"/>
</dbReference>
<dbReference type="GO" id="GO:0000976">
    <property type="term" value="F:transcription cis-regulatory region binding"/>
    <property type="evidence" value="ECO:0007669"/>
    <property type="project" value="TreeGrafter"/>
</dbReference>
<evidence type="ECO:0000313" key="10">
    <source>
        <dbReference type="EMBL" id="MBL3655958.1"/>
    </source>
</evidence>
<dbReference type="RefSeq" id="WP_202243635.1">
    <property type="nucleotide sequence ID" value="NZ_JAESIY010000003.1"/>
</dbReference>
<accession>A0A937JXZ7</accession>
<feature type="domain" description="Response regulatory" evidence="8">
    <location>
        <begin position="2"/>
        <end position="116"/>
    </location>
</feature>
<keyword evidence="3" id="KW-0805">Transcription regulation</keyword>
<name>A0A937JXZ7_9BACT</name>
<dbReference type="InterPro" id="IPR036388">
    <property type="entry name" value="WH-like_DNA-bd_sf"/>
</dbReference>
<evidence type="ECO:0000256" key="6">
    <source>
        <dbReference type="PROSITE-ProRule" id="PRU00169"/>
    </source>
</evidence>
<organism evidence="10 11">
    <name type="scientific">Fulvivirga sediminis</name>
    <dbReference type="NCBI Taxonomy" id="2803949"/>
    <lineage>
        <taxon>Bacteria</taxon>
        <taxon>Pseudomonadati</taxon>
        <taxon>Bacteroidota</taxon>
        <taxon>Cytophagia</taxon>
        <taxon>Cytophagales</taxon>
        <taxon>Fulvivirgaceae</taxon>
        <taxon>Fulvivirga</taxon>
    </lineage>
</organism>
<feature type="DNA-binding region" description="OmpR/PhoB-type" evidence="7">
    <location>
        <begin position="124"/>
        <end position="224"/>
    </location>
</feature>
<dbReference type="GO" id="GO:0006355">
    <property type="term" value="P:regulation of DNA-templated transcription"/>
    <property type="evidence" value="ECO:0007669"/>
    <property type="project" value="InterPro"/>
</dbReference>
<evidence type="ECO:0000256" key="7">
    <source>
        <dbReference type="PROSITE-ProRule" id="PRU01091"/>
    </source>
</evidence>
<dbReference type="PROSITE" id="PS51755">
    <property type="entry name" value="OMPR_PHOB"/>
    <property type="match status" value="1"/>
</dbReference>